<protein>
    <submittedName>
        <fullName evidence="3">Increased recombination centers protein 21</fullName>
    </submittedName>
</protein>
<dbReference type="SUPFAM" id="SSF55856">
    <property type="entry name" value="Cytochrome b5-like heme/steroid binding domain"/>
    <property type="match status" value="1"/>
</dbReference>
<dbReference type="PANTHER" id="PTHR46237">
    <property type="entry name" value="CYTOCHROME B5 REDUCTASE 4 FAMILY MEMBER"/>
    <property type="match status" value="1"/>
</dbReference>
<dbReference type="VEuPathDB" id="FungiDB:GW608_K02893"/>
<dbReference type="SMART" id="SM01117">
    <property type="entry name" value="Cyt-b5"/>
    <property type="match status" value="1"/>
</dbReference>
<comment type="caution">
    <text evidence="3">The sequence shown here is derived from an EMBL/GenBank/DDBJ whole genome shotgun (WGS) entry which is preliminary data.</text>
</comment>
<dbReference type="PANTHER" id="PTHR46237:SF1">
    <property type="entry name" value="CYTOCHROME B5 REDUCTASE 4"/>
    <property type="match status" value="1"/>
</dbReference>
<dbReference type="Proteomes" id="UP000054886">
    <property type="component" value="Unassembled WGS sequence"/>
</dbReference>
<sequence>MHSASRVLMQMERDKMAFKVPQMKPPQINVSDEPRSVLMDVPVQASCSTLRAGGYRNKVKLAPGHSALDWQEMVSTKGKAGKLITGIDSIREDPKVLEHFKEVNSPQSLIQLERGVPTYAIRPPLCIDAHELARHNTAEDCWTVINGKVYSISSYLSFHPGGAKILIDKSSGQDSTVLFNRYHRWISVEKMLETCLVGVYVG</sequence>
<dbReference type="GO" id="GO:0046872">
    <property type="term" value="F:metal ion binding"/>
    <property type="evidence" value="ECO:0007669"/>
    <property type="project" value="UniProtKB-UniRule"/>
</dbReference>
<proteinExistence type="inferred from homology"/>
<dbReference type="CGD" id="CAL0134927">
    <property type="gene designation" value="CAGL0K03069g"/>
</dbReference>
<dbReference type="VEuPathDB" id="FungiDB:GVI51_K02893"/>
<evidence type="ECO:0000313" key="4">
    <source>
        <dbReference type="Proteomes" id="UP000054886"/>
    </source>
</evidence>
<dbReference type="Gene3D" id="3.10.120.10">
    <property type="entry name" value="Cytochrome b5-like heme/steroid binding domain"/>
    <property type="match status" value="1"/>
</dbReference>
<dbReference type="AlphaFoldDB" id="A0A0W0ER12"/>
<evidence type="ECO:0000256" key="1">
    <source>
        <dbReference type="RuleBase" id="RU362121"/>
    </source>
</evidence>
<dbReference type="InterPro" id="IPR036400">
    <property type="entry name" value="Cyt_B5-like_heme/steroid_sf"/>
</dbReference>
<dbReference type="PROSITE" id="PS00191">
    <property type="entry name" value="CYTOCHROME_B5_1"/>
    <property type="match status" value="1"/>
</dbReference>
<organism evidence="3 4">
    <name type="scientific">Candida glabrata</name>
    <name type="common">Yeast</name>
    <name type="synonym">Torulopsis glabrata</name>
    <dbReference type="NCBI Taxonomy" id="5478"/>
    <lineage>
        <taxon>Eukaryota</taxon>
        <taxon>Fungi</taxon>
        <taxon>Dikarya</taxon>
        <taxon>Ascomycota</taxon>
        <taxon>Saccharomycotina</taxon>
        <taxon>Saccharomycetes</taxon>
        <taxon>Saccharomycetales</taxon>
        <taxon>Saccharomycetaceae</taxon>
        <taxon>Nakaseomyces</taxon>
    </lineage>
</organism>
<gene>
    <name evidence="2" type="ordered locus">CAGL0K03069g</name>
    <name evidence="3" type="ORF">AO440_003383</name>
</gene>
<dbReference type="GO" id="GO:0005737">
    <property type="term" value="C:cytoplasm"/>
    <property type="evidence" value="ECO:0007669"/>
    <property type="project" value="TreeGrafter"/>
</dbReference>
<evidence type="ECO:0000313" key="2">
    <source>
        <dbReference type="CGD" id="CAL0134927"/>
    </source>
</evidence>
<dbReference type="Pfam" id="PF00173">
    <property type="entry name" value="Cyt-b5"/>
    <property type="match status" value="1"/>
</dbReference>
<dbReference type="GO" id="GO:0020037">
    <property type="term" value="F:heme binding"/>
    <property type="evidence" value="ECO:0007669"/>
    <property type="project" value="UniProtKB-UniRule"/>
</dbReference>
<dbReference type="OrthoDB" id="432299at2759"/>
<name>A0A0W0ER12_CANGB</name>
<dbReference type="VEuPathDB" id="FungiDB:GWK60_K02915"/>
<accession>A0A0W0ER12</accession>
<dbReference type="InterPro" id="IPR018506">
    <property type="entry name" value="Cyt_B5_heme-BS"/>
</dbReference>
<dbReference type="GO" id="GO:0004128">
    <property type="term" value="F:cytochrome-b5 reductase activity, acting on NAD(P)H"/>
    <property type="evidence" value="ECO:0007669"/>
    <property type="project" value="TreeGrafter"/>
</dbReference>
<keyword evidence="1" id="KW-0479">Metal-binding</keyword>
<dbReference type="VEuPathDB" id="FungiDB:B1J91_K03069g"/>
<evidence type="ECO:0000313" key="3">
    <source>
        <dbReference type="EMBL" id="KTA96373.1"/>
    </source>
</evidence>
<keyword evidence="1" id="KW-0349">Heme</keyword>
<dbReference type="EMBL" id="LLZZ01000172">
    <property type="protein sequence ID" value="KTA96373.1"/>
    <property type="molecule type" value="Genomic_DNA"/>
</dbReference>
<dbReference type="PROSITE" id="PS50255">
    <property type="entry name" value="CYTOCHROME_B5_2"/>
    <property type="match status" value="1"/>
</dbReference>
<reference evidence="3 4" key="1">
    <citation type="submission" date="2015-10" db="EMBL/GenBank/DDBJ databases">
        <title>Draft genomes sequences of Candida glabrata isolates 1A, 1B, 2A, 2B, 3A and 3B.</title>
        <authorList>
            <person name="Haavelsrud O.E."/>
            <person name="Gaustad P."/>
        </authorList>
    </citation>
    <scope>NUCLEOTIDE SEQUENCE [LARGE SCALE GENOMIC DNA]</scope>
    <source>
        <strain evidence="3">910700640</strain>
    </source>
</reference>
<dbReference type="InterPro" id="IPR051872">
    <property type="entry name" value="Cytochrome_b5/Flavoprotein_Rdt"/>
</dbReference>
<dbReference type="VEuPathDB" id="FungiDB:CAGL0K03069g"/>
<dbReference type="InterPro" id="IPR001199">
    <property type="entry name" value="Cyt_B5-like_heme/steroid-bd"/>
</dbReference>
<comment type="similarity">
    <text evidence="1">Belongs to the cytochrome b5 family.</text>
</comment>
<keyword evidence="1" id="KW-0408">Iron</keyword>